<dbReference type="GO" id="GO:0051287">
    <property type="term" value="F:NAD binding"/>
    <property type="evidence" value="ECO:0007669"/>
    <property type="project" value="InterPro"/>
</dbReference>
<evidence type="ECO:0000259" key="7">
    <source>
        <dbReference type="Pfam" id="PF02826"/>
    </source>
</evidence>
<dbReference type="InterPro" id="IPR050223">
    <property type="entry name" value="D-isomer_2-hydroxyacid_DH"/>
</dbReference>
<feature type="domain" description="D-isomer specific 2-hydroxyacid dehydrogenase catalytic" evidence="6">
    <location>
        <begin position="92"/>
        <end position="384"/>
    </location>
</feature>
<evidence type="ECO:0000256" key="2">
    <source>
        <dbReference type="ARBA" id="ARBA00023002"/>
    </source>
</evidence>
<evidence type="ECO:0000259" key="6">
    <source>
        <dbReference type="Pfam" id="PF00389"/>
    </source>
</evidence>
<dbReference type="InterPro" id="IPR029753">
    <property type="entry name" value="D-isomer_DH_CS"/>
</dbReference>
<evidence type="ECO:0000256" key="3">
    <source>
        <dbReference type="ARBA" id="ARBA00023027"/>
    </source>
</evidence>
<dbReference type="GO" id="GO:0016618">
    <property type="term" value="F:hydroxypyruvate reductase [NAD(P)H] activity"/>
    <property type="evidence" value="ECO:0007669"/>
    <property type="project" value="TreeGrafter"/>
</dbReference>
<keyword evidence="3" id="KW-0520">NAD</keyword>
<evidence type="ECO:0000256" key="1">
    <source>
        <dbReference type="ARBA" id="ARBA00005854"/>
    </source>
</evidence>
<dbReference type="GO" id="GO:0005829">
    <property type="term" value="C:cytosol"/>
    <property type="evidence" value="ECO:0007669"/>
    <property type="project" value="TreeGrafter"/>
</dbReference>
<reference evidence="8 9" key="1">
    <citation type="journal article" date="2019" name="Nat. Microbiol.">
        <title>Mediterranean grassland soil C-N compound turnover is dependent on rainfall and depth, and is mediated by genomically divergent microorganisms.</title>
        <authorList>
            <person name="Diamond S."/>
            <person name="Andeer P.F."/>
            <person name="Li Z."/>
            <person name="Crits-Christoph A."/>
            <person name="Burstein D."/>
            <person name="Anantharaman K."/>
            <person name="Lane K.R."/>
            <person name="Thomas B.C."/>
            <person name="Pan C."/>
            <person name="Northen T.R."/>
            <person name="Banfield J.F."/>
        </authorList>
    </citation>
    <scope>NUCLEOTIDE SEQUENCE [LARGE SCALE GENOMIC DNA]</scope>
    <source>
        <strain evidence="8">NP_7</strain>
    </source>
</reference>
<dbReference type="Proteomes" id="UP000320048">
    <property type="component" value="Unassembled WGS sequence"/>
</dbReference>
<sequence>MPGGRCCTAAIARSRRTPRSARDLRDPSRNAVKSPGRCIASPDRRPRGKEWLMTHVVLGWQADTDEIALVKQELPGCKIDAIPPHQTLTRFECDPELLAEKAADADVLITWVVAANVYSRAERLKLLAYLHSGFDPLDLAALGAKRIAVTNVAGANATAVTEHAFALMLALGKRLVERDTRVKRGGWTPIWNPRTSSVLLEGSTLVMVGMGAIGTRLARRARAFEMKVIGVRRSGQPSSDADITYGPTGLCDALAQGDFTVLAVPHTSETQNLISHRELAAMKAGSFLVNVGRGRLVDEIALRKALDEGHLGGFASDVWWSYPHHLPEGWHYSVSSRLGVHLLPNVIASHDSAADVIMVKNQAIRQGVANVKAFLQGRTPPNLVFDGEKRVGSLAGIREKGPLTWLP</sequence>
<feature type="region of interest" description="Disordered" evidence="5">
    <location>
        <begin position="15"/>
        <end position="45"/>
    </location>
</feature>
<comment type="similarity">
    <text evidence="1 4">Belongs to the D-isomer specific 2-hydroxyacid dehydrogenase family.</text>
</comment>
<dbReference type="Pfam" id="PF02826">
    <property type="entry name" value="2-Hacid_dh_C"/>
    <property type="match status" value="1"/>
</dbReference>
<dbReference type="Pfam" id="PF00389">
    <property type="entry name" value="2-Hacid_dh"/>
    <property type="match status" value="1"/>
</dbReference>
<name>A0A537JJ65_9BACT</name>
<dbReference type="PANTHER" id="PTHR10996:SF178">
    <property type="entry name" value="2-HYDROXYACID DEHYDROGENASE YGL185C-RELATED"/>
    <property type="match status" value="1"/>
</dbReference>
<proteinExistence type="inferred from homology"/>
<accession>A0A537JJ65</accession>
<gene>
    <name evidence="8" type="ORF">E6H04_03495</name>
</gene>
<dbReference type="AlphaFoldDB" id="A0A537JJ65"/>
<comment type="caution">
    <text evidence="8">The sequence shown here is derived from an EMBL/GenBank/DDBJ whole genome shotgun (WGS) entry which is preliminary data.</text>
</comment>
<organism evidence="8 9">
    <name type="scientific">Candidatus Segetimicrobium genomatis</name>
    <dbReference type="NCBI Taxonomy" id="2569760"/>
    <lineage>
        <taxon>Bacteria</taxon>
        <taxon>Bacillati</taxon>
        <taxon>Candidatus Sysuimicrobiota</taxon>
        <taxon>Candidatus Sysuimicrobiia</taxon>
        <taxon>Candidatus Sysuimicrobiales</taxon>
        <taxon>Candidatus Segetimicrobiaceae</taxon>
        <taxon>Candidatus Segetimicrobium</taxon>
    </lineage>
</organism>
<evidence type="ECO:0000313" key="8">
    <source>
        <dbReference type="EMBL" id="TMI83156.1"/>
    </source>
</evidence>
<dbReference type="Gene3D" id="3.40.50.720">
    <property type="entry name" value="NAD(P)-binding Rossmann-like Domain"/>
    <property type="match status" value="2"/>
</dbReference>
<evidence type="ECO:0000256" key="4">
    <source>
        <dbReference type="RuleBase" id="RU003719"/>
    </source>
</evidence>
<dbReference type="PROSITE" id="PS00671">
    <property type="entry name" value="D_2_HYDROXYACID_DH_3"/>
    <property type="match status" value="1"/>
</dbReference>
<dbReference type="GO" id="GO:0030267">
    <property type="term" value="F:glyoxylate reductase (NADPH) activity"/>
    <property type="evidence" value="ECO:0007669"/>
    <property type="project" value="TreeGrafter"/>
</dbReference>
<dbReference type="SUPFAM" id="SSF52283">
    <property type="entry name" value="Formate/glycerate dehydrogenase catalytic domain-like"/>
    <property type="match status" value="1"/>
</dbReference>
<dbReference type="InterPro" id="IPR006139">
    <property type="entry name" value="D-isomer_2_OHA_DH_cat_dom"/>
</dbReference>
<dbReference type="PANTHER" id="PTHR10996">
    <property type="entry name" value="2-HYDROXYACID DEHYDROGENASE-RELATED"/>
    <property type="match status" value="1"/>
</dbReference>
<evidence type="ECO:0000313" key="9">
    <source>
        <dbReference type="Proteomes" id="UP000320048"/>
    </source>
</evidence>
<dbReference type="SUPFAM" id="SSF51735">
    <property type="entry name" value="NAD(P)-binding Rossmann-fold domains"/>
    <property type="match status" value="1"/>
</dbReference>
<dbReference type="EMBL" id="VBAO01000088">
    <property type="protein sequence ID" value="TMI83156.1"/>
    <property type="molecule type" value="Genomic_DNA"/>
</dbReference>
<dbReference type="InterPro" id="IPR036291">
    <property type="entry name" value="NAD(P)-bd_dom_sf"/>
</dbReference>
<keyword evidence="2 4" id="KW-0560">Oxidoreductase</keyword>
<evidence type="ECO:0000256" key="5">
    <source>
        <dbReference type="SAM" id="MobiDB-lite"/>
    </source>
</evidence>
<feature type="domain" description="D-isomer specific 2-hydroxyacid dehydrogenase NAD-binding" evidence="7">
    <location>
        <begin position="165"/>
        <end position="325"/>
    </location>
</feature>
<dbReference type="InterPro" id="IPR006140">
    <property type="entry name" value="D-isomer_DH_NAD-bd"/>
</dbReference>
<protein>
    <submittedName>
        <fullName evidence="8">Phosphoglycerate dehydrogenase</fullName>
    </submittedName>
</protein>